<organism evidence="4 5">
    <name type="scientific">Ladona fulva</name>
    <name type="common">Scarce chaser dragonfly</name>
    <name type="synonym">Libellula fulva</name>
    <dbReference type="NCBI Taxonomy" id="123851"/>
    <lineage>
        <taxon>Eukaryota</taxon>
        <taxon>Metazoa</taxon>
        <taxon>Ecdysozoa</taxon>
        <taxon>Arthropoda</taxon>
        <taxon>Hexapoda</taxon>
        <taxon>Insecta</taxon>
        <taxon>Pterygota</taxon>
        <taxon>Palaeoptera</taxon>
        <taxon>Odonata</taxon>
        <taxon>Epiprocta</taxon>
        <taxon>Anisoptera</taxon>
        <taxon>Libelluloidea</taxon>
        <taxon>Libellulidae</taxon>
        <taxon>Ladona</taxon>
    </lineage>
</organism>
<dbReference type="EMBL" id="KZ308408">
    <property type="protein sequence ID" value="KAG8229052.1"/>
    <property type="molecule type" value="Genomic_DNA"/>
</dbReference>
<accession>A0A8K0K638</accession>
<gene>
    <name evidence="4" type="ORF">J437_LFUL005685</name>
</gene>
<keyword evidence="1 3" id="KW-0193">Cuticle</keyword>
<dbReference type="Proteomes" id="UP000792457">
    <property type="component" value="Unassembled WGS sequence"/>
</dbReference>
<dbReference type="AlphaFoldDB" id="A0A8K0K638"/>
<reference evidence="4" key="2">
    <citation type="submission" date="2017-10" db="EMBL/GenBank/DDBJ databases">
        <title>Ladona fulva Genome sequencing and assembly.</title>
        <authorList>
            <person name="Murali S."/>
            <person name="Richards S."/>
            <person name="Bandaranaike D."/>
            <person name="Bellair M."/>
            <person name="Blankenburg K."/>
            <person name="Chao H."/>
            <person name="Dinh H."/>
            <person name="Doddapaneni H."/>
            <person name="Dugan-Rocha S."/>
            <person name="Elkadiri S."/>
            <person name="Gnanaolivu R."/>
            <person name="Hernandez B."/>
            <person name="Skinner E."/>
            <person name="Javaid M."/>
            <person name="Lee S."/>
            <person name="Li M."/>
            <person name="Ming W."/>
            <person name="Munidasa M."/>
            <person name="Muniz J."/>
            <person name="Nguyen L."/>
            <person name="Hughes D."/>
            <person name="Osuji N."/>
            <person name="Pu L.-L."/>
            <person name="Puazo M."/>
            <person name="Qu C."/>
            <person name="Quiroz J."/>
            <person name="Raj R."/>
            <person name="Weissenberger G."/>
            <person name="Xin Y."/>
            <person name="Zou X."/>
            <person name="Han Y."/>
            <person name="Worley K."/>
            <person name="Muzny D."/>
            <person name="Gibbs R."/>
        </authorList>
    </citation>
    <scope>NUCLEOTIDE SEQUENCE</scope>
    <source>
        <strain evidence="4">Sampled in the wild</strain>
    </source>
</reference>
<dbReference type="Pfam" id="PF00379">
    <property type="entry name" value="Chitin_bind_4"/>
    <property type="match status" value="1"/>
</dbReference>
<evidence type="ECO:0000313" key="5">
    <source>
        <dbReference type="Proteomes" id="UP000792457"/>
    </source>
</evidence>
<comment type="caution">
    <text evidence="4">The sequence shown here is derived from an EMBL/GenBank/DDBJ whole genome shotgun (WGS) entry which is preliminary data.</text>
</comment>
<dbReference type="InterPro" id="IPR000618">
    <property type="entry name" value="Insect_cuticle"/>
</dbReference>
<evidence type="ECO:0000256" key="3">
    <source>
        <dbReference type="PROSITE-ProRule" id="PRU00497"/>
    </source>
</evidence>
<dbReference type="GO" id="GO:0031012">
    <property type="term" value="C:extracellular matrix"/>
    <property type="evidence" value="ECO:0007669"/>
    <property type="project" value="TreeGrafter"/>
</dbReference>
<evidence type="ECO:0008006" key="6">
    <source>
        <dbReference type="Google" id="ProtNLM"/>
    </source>
</evidence>
<proteinExistence type="predicted"/>
<evidence type="ECO:0000256" key="1">
    <source>
        <dbReference type="ARBA" id="ARBA00022460"/>
    </source>
</evidence>
<dbReference type="PRINTS" id="PR00947">
    <property type="entry name" value="CUTICLE"/>
</dbReference>
<reference evidence="4" key="1">
    <citation type="submission" date="2013-04" db="EMBL/GenBank/DDBJ databases">
        <authorList>
            <person name="Qu J."/>
            <person name="Murali S.C."/>
            <person name="Bandaranaike D."/>
            <person name="Bellair M."/>
            <person name="Blankenburg K."/>
            <person name="Chao H."/>
            <person name="Dinh H."/>
            <person name="Doddapaneni H."/>
            <person name="Downs B."/>
            <person name="Dugan-Rocha S."/>
            <person name="Elkadiri S."/>
            <person name="Gnanaolivu R.D."/>
            <person name="Hernandez B."/>
            <person name="Javaid M."/>
            <person name="Jayaseelan J.C."/>
            <person name="Lee S."/>
            <person name="Li M."/>
            <person name="Ming W."/>
            <person name="Munidasa M."/>
            <person name="Muniz J."/>
            <person name="Nguyen L."/>
            <person name="Ongeri F."/>
            <person name="Osuji N."/>
            <person name="Pu L.-L."/>
            <person name="Puazo M."/>
            <person name="Qu C."/>
            <person name="Quiroz J."/>
            <person name="Raj R."/>
            <person name="Weissenberger G."/>
            <person name="Xin Y."/>
            <person name="Zou X."/>
            <person name="Han Y."/>
            <person name="Richards S."/>
            <person name="Worley K."/>
            <person name="Muzny D."/>
            <person name="Gibbs R."/>
        </authorList>
    </citation>
    <scope>NUCLEOTIDE SEQUENCE</scope>
    <source>
        <strain evidence="4">Sampled in the wild</strain>
    </source>
</reference>
<dbReference type="InterPro" id="IPR031311">
    <property type="entry name" value="CHIT_BIND_RR_consensus"/>
</dbReference>
<evidence type="ECO:0000256" key="2">
    <source>
        <dbReference type="ARBA" id="ARBA00022737"/>
    </source>
</evidence>
<dbReference type="PROSITE" id="PS00233">
    <property type="entry name" value="CHIT_BIND_RR_1"/>
    <property type="match status" value="1"/>
</dbReference>
<dbReference type="GO" id="GO:0042302">
    <property type="term" value="F:structural constituent of cuticle"/>
    <property type="evidence" value="ECO:0007669"/>
    <property type="project" value="UniProtKB-UniRule"/>
</dbReference>
<evidence type="ECO:0000313" key="4">
    <source>
        <dbReference type="EMBL" id="KAG8229052.1"/>
    </source>
</evidence>
<sequence>MLHQGAFTSNSKRNIQFIVFGALVAVANAGFLATPAVYQAPLVYRAPVALAKAAPIAKEDFDPNPSYAYSYDIQDALTGDTKSQSESLDNGVVRGSYSLVGPDGIKRTVEYTADDVNGFNAVVNNEPSNVVIKTPVVKTVAPVKTVVAAAPTLYHAAPVAHVYHSAPVAYHAAPVVQAYHAAPVAQVYHAAPVAKVAAVKAASTPVAKISFSSADVKHDITY</sequence>
<keyword evidence="2" id="KW-0677">Repeat</keyword>
<name>A0A8K0K638_LADFU</name>
<dbReference type="PANTHER" id="PTHR12236">
    <property type="entry name" value="STRUCTURAL CONTITUENT OF CUTICLE"/>
    <property type="match status" value="1"/>
</dbReference>
<dbReference type="PANTHER" id="PTHR12236:SF94">
    <property type="entry name" value="CCP84AA-RELATED"/>
    <property type="match status" value="1"/>
</dbReference>
<dbReference type="OrthoDB" id="8194276at2759"/>
<dbReference type="GO" id="GO:0005615">
    <property type="term" value="C:extracellular space"/>
    <property type="evidence" value="ECO:0007669"/>
    <property type="project" value="TreeGrafter"/>
</dbReference>
<keyword evidence="5" id="KW-1185">Reference proteome</keyword>
<protein>
    <recommendedName>
        <fullName evidence="6">Cuticle protein</fullName>
    </recommendedName>
</protein>
<dbReference type="InterPro" id="IPR051217">
    <property type="entry name" value="Insect_Cuticle_Struc_Prot"/>
</dbReference>
<dbReference type="PROSITE" id="PS51155">
    <property type="entry name" value="CHIT_BIND_RR_2"/>
    <property type="match status" value="1"/>
</dbReference>